<dbReference type="STRING" id="1246637.MTBBW1_1570006"/>
<dbReference type="AlphaFoldDB" id="A0A1W1H8I2"/>
<dbReference type="InterPro" id="IPR043519">
    <property type="entry name" value="NT_sf"/>
</dbReference>
<evidence type="ECO:0000313" key="3">
    <source>
        <dbReference type="Proteomes" id="UP000191931"/>
    </source>
</evidence>
<protein>
    <recommendedName>
        <fullName evidence="1">Polymerase nucleotidyl transferase domain-containing protein</fullName>
    </recommendedName>
</protein>
<reference evidence="2 3" key="1">
    <citation type="submission" date="2017-03" db="EMBL/GenBank/DDBJ databases">
        <authorList>
            <person name="Afonso C.L."/>
            <person name="Miller P.J."/>
            <person name="Scott M.A."/>
            <person name="Spackman E."/>
            <person name="Goraichik I."/>
            <person name="Dimitrov K.M."/>
            <person name="Suarez D.L."/>
            <person name="Swayne D.E."/>
        </authorList>
    </citation>
    <scope>NUCLEOTIDE SEQUENCE [LARGE SCALE GENOMIC DNA]</scope>
    <source>
        <strain evidence="2">PRJEB14757</strain>
    </source>
</reference>
<organism evidence="2 3">
    <name type="scientific">Desulfamplus magnetovallimortis</name>
    <dbReference type="NCBI Taxonomy" id="1246637"/>
    <lineage>
        <taxon>Bacteria</taxon>
        <taxon>Pseudomonadati</taxon>
        <taxon>Thermodesulfobacteriota</taxon>
        <taxon>Desulfobacteria</taxon>
        <taxon>Desulfobacterales</taxon>
        <taxon>Desulfobacteraceae</taxon>
        <taxon>Desulfamplus</taxon>
    </lineage>
</organism>
<dbReference type="SUPFAM" id="SSF81301">
    <property type="entry name" value="Nucleotidyltransferase"/>
    <property type="match status" value="1"/>
</dbReference>
<dbReference type="RefSeq" id="WP_080805285.1">
    <property type="nucleotide sequence ID" value="NZ_LT828550.1"/>
</dbReference>
<keyword evidence="3" id="KW-1185">Reference proteome</keyword>
<dbReference type="CDD" id="cd05403">
    <property type="entry name" value="NT_KNTase_like"/>
    <property type="match status" value="1"/>
</dbReference>
<dbReference type="Proteomes" id="UP000191931">
    <property type="component" value="Unassembled WGS sequence"/>
</dbReference>
<dbReference type="EMBL" id="FWEV01000065">
    <property type="protein sequence ID" value="SLM28800.1"/>
    <property type="molecule type" value="Genomic_DNA"/>
</dbReference>
<accession>A0A1W1H8I2</accession>
<dbReference type="InterPro" id="IPR002934">
    <property type="entry name" value="Polymerase_NTP_transf_dom"/>
</dbReference>
<name>A0A1W1H8I2_9BACT</name>
<dbReference type="Gene3D" id="3.30.460.10">
    <property type="entry name" value="Beta Polymerase, domain 2"/>
    <property type="match status" value="1"/>
</dbReference>
<feature type="domain" description="Polymerase nucleotidyl transferase" evidence="1">
    <location>
        <begin position="7"/>
        <end position="54"/>
    </location>
</feature>
<sequence length="107" mass="12311">MAEESIIKTVKQYLKELLKAGIPVKFGIMFGSHARNQQHKWSDIDLLVISSLYDELYSREDINLLWRTAARTDSRIEPIPVGVNRWKNDDVSTIIETARRDGILIKA</sequence>
<evidence type="ECO:0000313" key="2">
    <source>
        <dbReference type="EMBL" id="SLM28800.1"/>
    </source>
</evidence>
<gene>
    <name evidence="2" type="ORF">MTBBW1_1570006</name>
</gene>
<dbReference type="GO" id="GO:0016779">
    <property type="term" value="F:nucleotidyltransferase activity"/>
    <property type="evidence" value="ECO:0007669"/>
    <property type="project" value="InterPro"/>
</dbReference>
<dbReference type="OrthoDB" id="5419730at2"/>
<proteinExistence type="predicted"/>
<evidence type="ECO:0000259" key="1">
    <source>
        <dbReference type="Pfam" id="PF01909"/>
    </source>
</evidence>
<dbReference type="Pfam" id="PF01909">
    <property type="entry name" value="NTP_transf_2"/>
    <property type="match status" value="1"/>
</dbReference>